<feature type="region of interest" description="Disordered" evidence="1">
    <location>
        <begin position="621"/>
        <end position="640"/>
    </location>
</feature>
<evidence type="ECO:0000313" key="4">
    <source>
        <dbReference type="Proteomes" id="UP000799779"/>
    </source>
</evidence>
<dbReference type="EMBL" id="ML977575">
    <property type="protein sequence ID" value="KAF2002931.1"/>
    <property type="molecule type" value="Genomic_DNA"/>
</dbReference>
<keyword evidence="4" id="KW-1185">Reference proteome</keyword>
<sequence>MGVPEPIHALTGHCSVIHENTLYAYSPAGFQSLELTEGAQWTEEPMDISLTGARCVKAVPGGDSDAAMLYIVGGSVNETVVSWNYPGLMHYSFAEKKWDWVRPESWVTQNRKNHGAAYLDDLKALLVFSGAQSDGVVPSSETFLISTLPPFNISTAPANDIPPSVKPMLMDWDGKSAVMVGGGAQNQGVFLFNNPTTGWQNLGVTLTEPITNQDAVQCTIVSGDDGSRVLEKFDMSVSPNKVTRVALLSQGGTVAPPGTSVGDKIKRVTVEDWAAYNGTLAPTATRTSYSIAQGENGKAVISGGSDQDPLCIFDQSANAWVNATELFDGQQVVIQSTPSATASSKALSSSATITTTSALAASSSAAAVAPSTTTPVNNKTRMLTVLGATLGAIFGIAALMILLLFCLKYRKAKNKKAQQTAYVEKDRLSFADRGAEFMSEAGGSIGHKFVEMNGSQSSLAIVSGQAGNNHKRGLGPLGSDASTAGLVQKKSPLAYTDPVEMSKLDMKPEPANPDQMVRQNSARQPNVGRSRSSGWSRYFANNEATNLAAMPSQRSTFASERTSTGSQSMYNDTRMYSQPSQTVPPLHIPKFDGQRLSRVVTGSPTLGNSKENLPHQPMQAELGRADSNGSSRSGVSGHDHYYERAPVESWTPMSENKYERPASSNYTNSVVVENTRDNASSYYPDGTSSFYPKSNNSSFYPGQPPPLGLPEGRESTVTMFPRGVPDSSGPSNRQITGQPATEFRVPDMPPRLGQPEGRESTVTMFPRVLRLSRT</sequence>
<proteinExistence type="predicted"/>
<feature type="region of interest" description="Disordered" evidence="1">
    <location>
        <begin position="722"/>
        <end position="758"/>
    </location>
</feature>
<evidence type="ECO:0000256" key="1">
    <source>
        <dbReference type="SAM" id="MobiDB-lite"/>
    </source>
</evidence>
<feature type="compositionally biased region" description="Polar residues" evidence="1">
    <location>
        <begin position="728"/>
        <end position="739"/>
    </location>
</feature>
<reference evidence="3" key="1">
    <citation type="journal article" date="2020" name="Stud. Mycol.">
        <title>101 Dothideomycetes genomes: a test case for predicting lifestyles and emergence of pathogens.</title>
        <authorList>
            <person name="Haridas S."/>
            <person name="Albert R."/>
            <person name="Binder M."/>
            <person name="Bloem J."/>
            <person name="Labutti K."/>
            <person name="Salamov A."/>
            <person name="Andreopoulos B."/>
            <person name="Baker S."/>
            <person name="Barry K."/>
            <person name="Bills G."/>
            <person name="Bluhm B."/>
            <person name="Cannon C."/>
            <person name="Castanera R."/>
            <person name="Culley D."/>
            <person name="Daum C."/>
            <person name="Ezra D."/>
            <person name="Gonzalez J."/>
            <person name="Henrissat B."/>
            <person name="Kuo A."/>
            <person name="Liang C."/>
            <person name="Lipzen A."/>
            <person name="Lutzoni F."/>
            <person name="Magnuson J."/>
            <person name="Mondo S."/>
            <person name="Nolan M."/>
            <person name="Ohm R."/>
            <person name="Pangilinan J."/>
            <person name="Park H.-J."/>
            <person name="Ramirez L."/>
            <person name="Alfaro M."/>
            <person name="Sun H."/>
            <person name="Tritt A."/>
            <person name="Yoshinaga Y."/>
            <person name="Zwiers L.-H."/>
            <person name="Turgeon B."/>
            <person name="Goodwin S."/>
            <person name="Spatafora J."/>
            <person name="Crous P."/>
            <person name="Grigoriev I."/>
        </authorList>
    </citation>
    <scope>NUCLEOTIDE SEQUENCE</scope>
    <source>
        <strain evidence="3">CBS 123094</strain>
    </source>
</reference>
<keyword evidence="2" id="KW-1133">Transmembrane helix</keyword>
<dbReference type="OrthoDB" id="5352000at2759"/>
<accession>A0A6A5WRX3</accession>
<evidence type="ECO:0008006" key="5">
    <source>
        <dbReference type="Google" id="ProtNLM"/>
    </source>
</evidence>
<protein>
    <recommendedName>
        <fullName evidence="5">Galactose oxidase</fullName>
    </recommendedName>
</protein>
<keyword evidence="2" id="KW-0812">Transmembrane</keyword>
<feature type="region of interest" description="Disordered" evidence="1">
    <location>
        <begin position="677"/>
        <end position="706"/>
    </location>
</feature>
<organism evidence="3 4">
    <name type="scientific">Amniculicola lignicola CBS 123094</name>
    <dbReference type="NCBI Taxonomy" id="1392246"/>
    <lineage>
        <taxon>Eukaryota</taxon>
        <taxon>Fungi</taxon>
        <taxon>Dikarya</taxon>
        <taxon>Ascomycota</taxon>
        <taxon>Pezizomycotina</taxon>
        <taxon>Dothideomycetes</taxon>
        <taxon>Pleosporomycetidae</taxon>
        <taxon>Pleosporales</taxon>
        <taxon>Amniculicolaceae</taxon>
        <taxon>Amniculicola</taxon>
    </lineage>
</organism>
<feature type="compositionally biased region" description="Polar residues" evidence="1">
    <location>
        <begin position="677"/>
        <end position="700"/>
    </location>
</feature>
<feature type="transmembrane region" description="Helical" evidence="2">
    <location>
        <begin position="382"/>
        <end position="407"/>
    </location>
</feature>
<dbReference type="InterPro" id="IPR011043">
    <property type="entry name" value="Gal_Oxase/kelch_b-propeller"/>
</dbReference>
<feature type="compositionally biased region" description="Polar residues" evidence="1">
    <location>
        <begin position="517"/>
        <end position="534"/>
    </location>
</feature>
<dbReference type="AlphaFoldDB" id="A0A6A5WRX3"/>
<evidence type="ECO:0000313" key="3">
    <source>
        <dbReference type="EMBL" id="KAF2002931.1"/>
    </source>
</evidence>
<dbReference type="Proteomes" id="UP000799779">
    <property type="component" value="Unassembled WGS sequence"/>
</dbReference>
<feature type="region of interest" description="Disordered" evidence="1">
    <location>
        <begin position="508"/>
        <end position="534"/>
    </location>
</feature>
<keyword evidence="2" id="KW-0472">Membrane</keyword>
<name>A0A6A5WRX3_9PLEO</name>
<dbReference type="SUPFAM" id="SSF50965">
    <property type="entry name" value="Galactose oxidase, central domain"/>
    <property type="match status" value="1"/>
</dbReference>
<evidence type="ECO:0000256" key="2">
    <source>
        <dbReference type="SAM" id="Phobius"/>
    </source>
</evidence>
<gene>
    <name evidence="3" type="ORF">P154DRAFT_552915</name>
</gene>